<name>A0A6N2WLT5_BACUN</name>
<dbReference type="Gene3D" id="1.10.443.10">
    <property type="entry name" value="Intergrase catalytic core"/>
    <property type="match status" value="1"/>
</dbReference>
<evidence type="ECO:0000259" key="4">
    <source>
        <dbReference type="PROSITE" id="PS51898"/>
    </source>
</evidence>
<dbReference type="InterPro" id="IPR011010">
    <property type="entry name" value="DNA_brk_join_enz"/>
</dbReference>
<dbReference type="Pfam" id="PF00589">
    <property type="entry name" value="Phage_integrase"/>
    <property type="match status" value="1"/>
</dbReference>
<dbReference type="Gene3D" id="1.10.150.130">
    <property type="match status" value="1"/>
</dbReference>
<gene>
    <name evidence="5" type="primary">xerC_9</name>
    <name evidence="5" type="ORF">BULFYP32_03810</name>
</gene>
<keyword evidence="3" id="KW-0233">DNA recombination</keyword>
<dbReference type="InterPro" id="IPR025269">
    <property type="entry name" value="SAM-like_dom"/>
</dbReference>
<dbReference type="InterPro" id="IPR010998">
    <property type="entry name" value="Integrase_recombinase_N"/>
</dbReference>
<dbReference type="SUPFAM" id="SSF56349">
    <property type="entry name" value="DNA breaking-rejoining enzymes"/>
    <property type="match status" value="1"/>
</dbReference>
<evidence type="ECO:0000256" key="1">
    <source>
        <dbReference type="ARBA" id="ARBA00008857"/>
    </source>
</evidence>
<organism evidence="5">
    <name type="scientific">Bacteroides uniformis</name>
    <dbReference type="NCBI Taxonomy" id="820"/>
    <lineage>
        <taxon>Bacteria</taxon>
        <taxon>Pseudomonadati</taxon>
        <taxon>Bacteroidota</taxon>
        <taxon>Bacteroidia</taxon>
        <taxon>Bacteroidales</taxon>
        <taxon>Bacteroidaceae</taxon>
        <taxon>Bacteroides</taxon>
    </lineage>
</organism>
<evidence type="ECO:0000313" key="5">
    <source>
        <dbReference type="EMBL" id="VYT43103.1"/>
    </source>
</evidence>
<accession>A0A6N2WLT5</accession>
<dbReference type="EMBL" id="CACRTC010000043">
    <property type="protein sequence ID" value="VYT43103.1"/>
    <property type="molecule type" value="Genomic_DNA"/>
</dbReference>
<dbReference type="InterPro" id="IPR002104">
    <property type="entry name" value="Integrase_catalytic"/>
</dbReference>
<evidence type="ECO:0000256" key="2">
    <source>
        <dbReference type="ARBA" id="ARBA00023125"/>
    </source>
</evidence>
<dbReference type="GO" id="GO:0015074">
    <property type="term" value="P:DNA integration"/>
    <property type="evidence" value="ECO:0007669"/>
    <property type="project" value="InterPro"/>
</dbReference>
<dbReference type="CDD" id="cd01185">
    <property type="entry name" value="INTN1_C_like"/>
    <property type="match status" value="1"/>
</dbReference>
<dbReference type="RefSeq" id="WP_156737513.1">
    <property type="nucleotide sequence ID" value="NZ_CACRTC010000043.1"/>
</dbReference>
<dbReference type="GO" id="GO:0006310">
    <property type="term" value="P:DNA recombination"/>
    <property type="evidence" value="ECO:0007669"/>
    <property type="project" value="UniProtKB-KW"/>
</dbReference>
<evidence type="ECO:0000256" key="3">
    <source>
        <dbReference type="ARBA" id="ARBA00023172"/>
    </source>
</evidence>
<dbReference type="InterPro" id="IPR050090">
    <property type="entry name" value="Tyrosine_recombinase_XerCD"/>
</dbReference>
<dbReference type="PROSITE" id="PS51898">
    <property type="entry name" value="TYR_RECOMBINASE"/>
    <property type="match status" value="1"/>
</dbReference>
<dbReference type="InterPro" id="IPR035386">
    <property type="entry name" value="Arm-DNA-bind_5"/>
</dbReference>
<protein>
    <submittedName>
        <fullName evidence="5">Tyrosine recombinase XerC</fullName>
    </submittedName>
</protein>
<dbReference type="PANTHER" id="PTHR30349">
    <property type="entry name" value="PHAGE INTEGRASE-RELATED"/>
    <property type="match status" value="1"/>
</dbReference>
<comment type="similarity">
    <text evidence="1">Belongs to the 'phage' integrase family.</text>
</comment>
<dbReference type="Pfam" id="PF13102">
    <property type="entry name" value="Phage_int_SAM_5"/>
    <property type="match status" value="1"/>
</dbReference>
<dbReference type="GO" id="GO:0003677">
    <property type="term" value="F:DNA binding"/>
    <property type="evidence" value="ECO:0007669"/>
    <property type="project" value="UniProtKB-KW"/>
</dbReference>
<dbReference type="Pfam" id="PF17293">
    <property type="entry name" value="Arm-DNA-bind_5"/>
    <property type="match status" value="1"/>
</dbReference>
<sequence>MKKQLNLKEPIKVRTKKLVNGCQSIYLDIYMNGRRQYEFLKLYIIPEHNQADKKRNVETLNLANAIKAQKILEIYNQTYGFNHNRLSNMKLTGYMKLIAEQSVNNRVRKSAIHAVVCHLERYTPNGILLRKVDKTYLLGFIDYLKKTKQEHCKKEKTLHVNTQFYYLKTLRYCLNRAVSEDYITVNPMNKIKNEDKPKRNRTERDYLTIKELTRLVHTPFYNTLLRKAFLFSCFCGLRHCDIIALRWEDIRYDENGNALLSIIQKKTKEAISLPLCSEAIKHLPDRGNAPETEKVFAGLVSLGRSNVILHKWVEQAGISKHVTFHTARHTHATMMLTLGVDLYTVSKLLGHTNIQTTQIYASAPRMVA</sequence>
<reference evidence="5" key="1">
    <citation type="submission" date="2019-11" db="EMBL/GenBank/DDBJ databases">
        <authorList>
            <person name="Feng L."/>
        </authorList>
    </citation>
    <scope>NUCLEOTIDE SEQUENCE</scope>
    <source>
        <strain evidence="5">BuniformisLFYP32</strain>
    </source>
</reference>
<proteinExistence type="inferred from homology"/>
<keyword evidence="2" id="KW-0238">DNA-binding</keyword>
<dbReference type="PANTHER" id="PTHR30349:SF64">
    <property type="entry name" value="PROPHAGE INTEGRASE INTD-RELATED"/>
    <property type="match status" value="1"/>
</dbReference>
<feature type="domain" description="Tyr recombinase" evidence="4">
    <location>
        <begin position="202"/>
        <end position="368"/>
    </location>
</feature>
<dbReference type="AlphaFoldDB" id="A0A6N2WLT5"/>
<dbReference type="InterPro" id="IPR013762">
    <property type="entry name" value="Integrase-like_cat_sf"/>
</dbReference>